<dbReference type="InterPro" id="IPR055185">
    <property type="entry name" value="C2CH-4th_BIRD-IDD"/>
</dbReference>
<evidence type="ECO:0000256" key="4">
    <source>
        <dbReference type="ARBA" id="ARBA00022833"/>
    </source>
</evidence>
<keyword evidence="1" id="KW-0479">Metal-binding</keyword>
<dbReference type="Pfam" id="PF22995">
    <property type="entry name" value="C2CH-3rd_BIRD-IDD"/>
    <property type="match status" value="1"/>
</dbReference>
<feature type="region of interest" description="Disordered" evidence="8">
    <location>
        <begin position="14"/>
        <end position="64"/>
    </location>
</feature>
<dbReference type="Proteomes" id="UP001189122">
    <property type="component" value="Unassembled WGS sequence"/>
</dbReference>
<dbReference type="SUPFAM" id="SSF57667">
    <property type="entry name" value="beta-beta-alpha zinc fingers"/>
    <property type="match status" value="1"/>
</dbReference>
<dbReference type="EMBL" id="LR743598">
    <property type="protein sequence ID" value="CAA2628543.1"/>
    <property type="molecule type" value="Genomic_DNA"/>
</dbReference>
<evidence type="ECO:0000256" key="8">
    <source>
        <dbReference type="SAM" id="MobiDB-lite"/>
    </source>
</evidence>
<name>A0A7I8JCE2_SPIIN</name>
<dbReference type="Gene3D" id="3.30.160.60">
    <property type="entry name" value="Classic Zinc Finger"/>
    <property type="match status" value="2"/>
</dbReference>
<dbReference type="InterPro" id="IPR031140">
    <property type="entry name" value="IDD1-16"/>
</dbReference>
<evidence type="ECO:0000256" key="7">
    <source>
        <dbReference type="PROSITE-ProRule" id="PRU00042"/>
    </source>
</evidence>
<dbReference type="FunFam" id="3.30.160.60:FF:000100">
    <property type="entry name" value="Zinc finger 45-like"/>
    <property type="match status" value="1"/>
</dbReference>
<proteinExistence type="predicted"/>
<dbReference type="InterPro" id="IPR036236">
    <property type="entry name" value="Znf_C2H2_sf"/>
</dbReference>
<evidence type="ECO:0000259" key="9">
    <source>
        <dbReference type="PROSITE" id="PS50157"/>
    </source>
</evidence>
<keyword evidence="3 7" id="KW-0863">Zinc-finger</keyword>
<gene>
    <name evidence="10" type="ORF">SI7747_11014184</name>
</gene>
<dbReference type="PANTHER" id="PTHR10593:SF214">
    <property type="entry name" value="PROTEIN INDETERMINATE-DOMAIN 5, CHLOROPLASTIC"/>
    <property type="match status" value="1"/>
</dbReference>
<evidence type="ECO:0000256" key="3">
    <source>
        <dbReference type="ARBA" id="ARBA00022771"/>
    </source>
</evidence>
<evidence type="ECO:0000256" key="5">
    <source>
        <dbReference type="ARBA" id="ARBA00023015"/>
    </source>
</evidence>
<evidence type="ECO:0000256" key="1">
    <source>
        <dbReference type="ARBA" id="ARBA00022723"/>
    </source>
</evidence>
<keyword evidence="11" id="KW-1185">Reference proteome</keyword>
<keyword evidence="4" id="KW-0862">Zinc</keyword>
<evidence type="ECO:0000256" key="6">
    <source>
        <dbReference type="ARBA" id="ARBA00023163"/>
    </source>
</evidence>
<dbReference type="InterPro" id="IPR013087">
    <property type="entry name" value="Znf_C2H2_type"/>
</dbReference>
<dbReference type="EMBL" id="CACRZD030000011">
    <property type="protein sequence ID" value="CAA6667790.1"/>
    <property type="molecule type" value="Genomic_DNA"/>
</dbReference>
<feature type="domain" description="C2H2-type" evidence="9">
    <location>
        <begin position="79"/>
        <end position="101"/>
    </location>
</feature>
<dbReference type="GO" id="GO:0008270">
    <property type="term" value="F:zinc ion binding"/>
    <property type="evidence" value="ECO:0007669"/>
    <property type="project" value="UniProtKB-KW"/>
</dbReference>
<evidence type="ECO:0000313" key="10">
    <source>
        <dbReference type="EMBL" id="CAA2628543.1"/>
    </source>
</evidence>
<sequence length="291" mass="32214">MMVPADACSLWFDRRKGMESSPRPPMPGDGTAISAGEKPRPGQPATAKKRRRRSPRGTADTEAEVVALSPRTLLSSRSFLCEVCGKEFRRSQNLQIHRRGHNLPWKLGDGGRQAAGGAAGRKRLFVCPEETCVHHHPSRALGDITGIKKHYSRKHGEKRWNCDGCPKSYAVRADWMAHARVCGSRRYECDCGTLFSRKESFVVHRAACSGAARHSDGHLPAGRRSTARGGRTPSLANCCFRACGGASRNPLRWRSGHLRPPLVRRKACSNHRRTPGDYCRSVSLRTSRALK</sequence>
<dbReference type="Pfam" id="PF00096">
    <property type="entry name" value="zf-C2H2"/>
    <property type="match status" value="1"/>
</dbReference>
<accession>A0A7I8JCE2</accession>
<dbReference type="GO" id="GO:0003700">
    <property type="term" value="F:DNA-binding transcription factor activity"/>
    <property type="evidence" value="ECO:0007669"/>
    <property type="project" value="TreeGrafter"/>
</dbReference>
<protein>
    <recommendedName>
        <fullName evidence="9">C2H2-type domain-containing protein</fullName>
    </recommendedName>
</protein>
<organism evidence="10">
    <name type="scientific">Spirodela intermedia</name>
    <name type="common">Intermediate duckweed</name>
    <dbReference type="NCBI Taxonomy" id="51605"/>
    <lineage>
        <taxon>Eukaryota</taxon>
        <taxon>Viridiplantae</taxon>
        <taxon>Streptophyta</taxon>
        <taxon>Embryophyta</taxon>
        <taxon>Tracheophyta</taxon>
        <taxon>Spermatophyta</taxon>
        <taxon>Magnoliopsida</taxon>
        <taxon>Liliopsida</taxon>
        <taxon>Araceae</taxon>
        <taxon>Lemnoideae</taxon>
        <taxon>Spirodela</taxon>
    </lineage>
</organism>
<dbReference type="PROSITE" id="PS50157">
    <property type="entry name" value="ZINC_FINGER_C2H2_2"/>
    <property type="match status" value="1"/>
</dbReference>
<dbReference type="Pfam" id="PF22992">
    <property type="entry name" value="C2CH-4th_BIRD-IDD"/>
    <property type="match status" value="1"/>
</dbReference>
<keyword evidence="2" id="KW-0677">Repeat</keyword>
<dbReference type="SMART" id="SM00355">
    <property type="entry name" value="ZnF_C2H2"/>
    <property type="match status" value="2"/>
</dbReference>
<dbReference type="InterPro" id="IPR055187">
    <property type="entry name" value="C2CH-3rd_BIRD-IDD"/>
</dbReference>
<reference evidence="10 11" key="1">
    <citation type="submission" date="2019-12" db="EMBL/GenBank/DDBJ databases">
        <authorList>
            <person name="Scholz U."/>
            <person name="Mascher M."/>
            <person name="Fiebig A."/>
        </authorList>
    </citation>
    <scope>NUCLEOTIDE SEQUENCE</scope>
</reference>
<evidence type="ECO:0000313" key="11">
    <source>
        <dbReference type="Proteomes" id="UP001189122"/>
    </source>
</evidence>
<dbReference type="PANTHER" id="PTHR10593">
    <property type="entry name" value="SERINE/THREONINE-PROTEIN KINASE RIO"/>
    <property type="match status" value="1"/>
</dbReference>
<keyword evidence="6" id="KW-0804">Transcription</keyword>
<dbReference type="GO" id="GO:0005634">
    <property type="term" value="C:nucleus"/>
    <property type="evidence" value="ECO:0007669"/>
    <property type="project" value="TreeGrafter"/>
</dbReference>
<dbReference type="InterPro" id="IPR055186">
    <property type="entry name" value="C2H2-2nd_BIRD-IDD"/>
</dbReference>
<keyword evidence="5" id="KW-0805">Transcription regulation</keyword>
<dbReference type="Pfam" id="PF22996">
    <property type="entry name" value="C2H2-2nd_BIRD-IDD"/>
    <property type="match status" value="1"/>
</dbReference>
<evidence type="ECO:0000256" key="2">
    <source>
        <dbReference type="ARBA" id="ARBA00022737"/>
    </source>
</evidence>
<dbReference type="PROSITE" id="PS00028">
    <property type="entry name" value="ZINC_FINGER_C2H2_1"/>
    <property type="match status" value="1"/>
</dbReference>
<dbReference type="AlphaFoldDB" id="A0A7I8JCE2"/>